<dbReference type="InterPro" id="IPR025824">
    <property type="entry name" value="OB-fold_nuc-bd_dom"/>
</dbReference>
<dbReference type="InterPro" id="IPR020579">
    <property type="entry name" value="Exonuc_VII_lsu_C"/>
</dbReference>
<dbReference type="GO" id="GO:0005737">
    <property type="term" value="C:cytoplasm"/>
    <property type="evidence" value="ECO:0007669"/>
    <property type="project" value="UniProtKB-SubCell"/>
</dbReference>
<evidence type="ECO:0000256" key="1">
    <source>
        <dbReference type="ARBA" id="ARBA00022490"/>
    </source>
</evidence>
<comment type="catalytic activity">
    <reaction evidence="5 6">
        <text>Exonucleolytic cleavage in either 5'- to 3'- or 3'- to 5'-direction to yield nucleoside 5'-phosphates.</text>
        <dbReference type="EC" id="3.1.11.6"/>
    </reaction>
</comment>
<dbReference type="HAMAP" id="MF_00378">
    <property type="entry name" value="Exonuc_7_L"/>
    <property type="match status" value="1"/>
</dbReference>
<sequence>MSNIPAPNSNVTEFSVTELSGAIKRTMEDTYGRVRVRGELGRVSRPASGHIYLDLKDDRAVLAAVIWKGAAAKMAVRPEEGLEVIATGKITTFPGQSKYQLVIDNIEPAGEGALMALLAARKRQLESEGLFDPARKQLLPYMPRVIGVVTSPTGAVIRDILHRLSDRFPSHVLVWPVRVQGETSAQEVATAVRGFNAIDGGSGIPKPDLIIVARGGGSLEDLWGFNEEVVVRAVADSDIPVISAVGHETDTTLVDYAADVRAPTPTGAAEIAVPVQAELVAQMAQLVARLRAGLSRSTDRKKERLSGLTRALPHPDGLLALPRQRLDGQQVRLGAALDRFTTHKRSRLTTAEAKLSPSRLIHRFDNVRSNLDRLSRSLPSALGRNIQTHRRELGFRAQRLSPQTVNRNVKSGREQLVAFQRRNDLAAERLIGNRRDRANQVSKLLESYSYQRVLDRGFALVMDESAKPIRSSKGVAKGAGLTIQFAGDDRLAAIANGDAIPAMNKRSSAKPQKKQPKAAQTSLFDE</sequence>
<name>A0A0M9GPT4_9HYPH</name>
<keyword evidence="11" id="KW-1185">Reference proteome</keyword>
<dbReference type="RefSeq" id="WP_053997633.1">
    <property type="nucleotide sequence ID" value="NZ_JXMU01000002.1"/>
</dbReference>
<accession>A0A0M9GPT4</accession>
<dbReference type="GO" id="GO:0003676">
    <property type="term" value="F:nucleic acid binding"/>
    <property type="evidence" value="ECO:0007669"/>
    <property type="project" value="InterPro"/>
</dbReference>
<evidence type="ECO:0000256" key="5">
    <source>
        <dbReference type="HAMAP-Rule" id="MF_00378"/>
    </source>
</evidence>
<evidence type="ECO:0000259" key="9">
    <source>
        <dbReference type="Pfam" id="PF13742"/>
    </source>
</evidence>
<dbReference type="GO" id="GO:0006308">
    <property type="term" value="P:DNA catabolic process"/>
    <property type="evidence" value="ECO:0007669"/>
    <property type="project" value="UniProtKB-UniRule"/>
</dbReference>
<evidence type="ECO:0000313" key="10">
    <source>
        <dbReference type="EMBL" id="KPB02526.1"/>
    </source>
</evidence>
<comment type="function">
    <text evidence="5">Bidirectionally degrades single-stranded DNA into large acid-insoluble oligonucleotides, which are then degraded further into small acid-soluble oligonucleotides.</text>
</comment>
<proteinExistence type="inferred from homology"/>
<evidence type="ECO:0000313" key="11">
    <source>
        <dbReference type="Proteomes" id="UP000038011"/>
    </source>
</evidence>
<dbReference type="STRING" id="1514904.SU32_01880"/>
<evidence type="ECO:0000256" key="6">
    <source>
        <dbReference type="RuleBase" id="RU004355"/>
    </source>
</evidence>
<evidence type="ECO:0000256" key="4">
    <source>
        <dbReference type="ARBA" id="ARBA00022839"/>
    </source>
</evidence>
<evidence type="ECO:0000256" key="7">
    <source>
        <dbReference type="SAM" id="MobiDB-lite"/>
    </source>
</evidence>
<feature type="region of interest" description="Disordered" evidence="7">
    <location>
        <begin position="502"/>
        <end position="526"/>
    </location>
</feature>
<evidence type="ECO:0000256" key="2">
    <source>
        <dbReference type="ARBA" id="ARBA00022722"/>
    </source>
</evidence>
<keyword evidence="4 5" id="KW-0269">Exonuclease</keyword>
<evidence type="ECO:0000256" key="3">
    <source>
        <dbReference type="ARBA" id="ARBA00022801"/>
    </source>
</evidence>
<dbReference type="InterPro" id="IPR003753">
    <property type="entry name" value="Exonuc_VII_L"/>
</dbReference>
<feature type="compositionally biased region" description="Basic residues" evidence="7">
    <location>
        <begin position="507"/>
        <end position="516"/>
    </location>
</feature>
<dbReference type="EMBL" id="JXMU01000002">
    <property type="protein sequence ID" value="KPB02526.1"/>
    <property type="molecule type" value="Genomic_DNA"/>
</dbReference>
<keyword evidence="2 5" id="KW-0540">Nuclease</keyword>
<reference evidence="10 11" key="1">
    <citation type="submission" date="2015-01" db="EMBL/GenBank/DDBJ databases">
        <title>Ahrensia donghaiensis sp. nov., a novel dimethylsulphoniopropionate-cleavage bacterium isolated from seawater and emended descriptions of the genus Ahrensia and Ahrensia kielensis.</title>
        <authorList>
            <person name="Liu J."/>
        </authorList>
    </citation>
    <scope>NUCLEOTIDE SEQUENCE [LARGE SCALE GENOMIC DNA]</scope>
    <source>
        <strain evidence="10 11">LZD062</strain>
    </source>
</reference>
<comment type="subcellular location">
    <subcellularLocation>
        <location evidence="5 6">Cytoplasm</location>
    </subcellularLocation>
</comment>
<organism evidence="10 11">
    <name type="scientific">Ahrensia marina</name>
    <dbReference type="NCBI Taxonomy" id="1514904"/>
    <lineage>
        <taxon>Bacteria</taxon>
        <taxon>Pseudomonadati</taxon>
        <taxon>Pseudomonadota</taxon>
        <taxon>Alphaproteobacteria</taxon>
        <taxon>Hyphomicrobiales</taxon>
        <taxon>Ahrensiaceae</taxon>
        <taxon>Ahrensia</taxon>
    </lineage>
</organism>
<dbReference type="PANTHER" id="PTHR30008:SF0">
    <property type="entry name" value="EXODEOXYRIBONUCLEASE 7 LARGE SUBUNIT"/>
    <property type="match status" value="1"/>
</dbReference>
<dbReference type="EC" id="3.1.11.6" evidence="5"/>
<comment type="subunit">
    <text evidence="5">Heterooligomer composed of large and small subunits.</text>
</comment>
<feature type="domain" description="Exonuclease VII large subunit C-terminal" evidence="8">
    <location>
        <begin position="130"/>
        <end position="359"/>
    </location>
</feature>
<dbReference type="Pfam" id="PF13742">
    <property type="entry name" value="tRNA_anti_2"/>
    <property type="match status" value="1"/>
</dbReference>
<dbReference type="AlphaFoldDB" id="A0A0M9GPT4"/>
<evidence type="ECO:0000259" key="8">
    <source>
        <dbReference type="Pfam" id="PF02601"/>
    </source>
</evidence>
<keyword evidence="1 5" id="KW-0963">Cytoplasm</keyword>
<feature type="domain" description="Exonuclease VII large subunit C-terminal" evidence="8">
    <location>
        <begin position="363"/>
        <end position="487"/>
    </location>
</feature>
<dbReference type="GO" id="GO:0008855">
    <property type="term" value="F:exodeoxyribonuclease VII activity"/>
    <property type="evidence" value="ECO:0007669"/>
    <property type="project" value="UniProtKB-UniRule"/>
</dbReference>
<comment type="similarity">
    <text evidence="5 6">Belongs to the XseA family.</text>
</comment>
<dbReference type="Pfam" id="PF02601">
    <property type="entry name" value="Exonuc_VII_L"/>
    <property type="match status" value="2"/>
</dbReference>
<dbReference type="PANTHER" id="PTHR30008">
    <property type="entry name" value="EXODEOXYRIBONUCLEASE 7 LARGE SUBUNIT"/>
    <property type="match status" value="1"/>
</dbReference>
<protein>
    <recommendedName>
        <fullName evidence="5">Exodeoxyribonuclease 7 large subunit</fullName>
        <ecNumber evidence="5">3.1.11.6</ecNumber>
    </recommendedName>
    <alternativeName>
        <fullName evidence="5">Exodeoxyribonuclease VII large subunit</fullName>
        <shortName evidence="5">Exonuclease VII large subunit</shortName>
    </alternativeName>
</protein>
<comment type="caution">
    <text evidence="10">The sequence shown here is derived from an EMBL/GenBank/DDBJ whole genome shotgun (WGS) entry which is preliminary data.</text>
</comment>
<keyword evidence="3 5" id="KW-0378">Hydrolase</keyword>
<dbReference type="Proteomes" id="UP000038011">
    <property type="component" value="Unassembled WGS sequence"/>
</dbReference>
<dbReference type="OrthoDB" id="9802795at2"/>
<dbReference type="PATRIC" id="fig|1514904.3.peg.1574"/>
<dbReference type="NCBIfam" id="TIGR00237">
    <property type="entry name" value="xseA"/>
    <property type="match status" value="1"/>
</dbReference>
<feature type="domain" description="OB-fold nucleic acid binding" evidence="9">
    <location>
        <begin position="14"/>
        <end position="107"/>
    </location>
</feature>
<dbReference type="CDD" id="cd04489">
    <property type="entry name" value="ExoVII_LU_OBF"/>
    <property type="match status" value="1"/>
</dbReference>
<dbReference type="GO" id="GO:0009318">
    <property type="term" value="C:exodeoxyribonuclease VII complex"/>
    <property type="evidence" value="ECO:0007669"/>
    <property type="project" value="UniProtKB-UniRule"/>
</dbReference>
<gene>
    <name evidence="5" type="primary">xseA</name>
    <name evidence="10" type="ORF">SU32_01880</name>
</gene>